<evidence type="ECO:0000256" key="4">
    <source>
        <dbReference type="ARBA" id="ARBA00022982"/>
    </source>
</evidence>
<dbReference type="OrthoDB" id="9807946at2"/>
<dbReference type="CDD" id="cd07709">
    <property type="entry name" value="flavodiiron_proteins_MBL-fold"/>
    <property type="match status" value="1"/>
</dbReference>
<dbReference type="eggNOG" id="COG3592">
    <property type="taxonomic scope" value="Bacteria"/>
</dbReference>
<dbReference type="Pfam" id="PF19583">
    <property type="entry name" value="ODP"/>
    <property type="match status" value="1"/>
</dbReference>
<comment type="similarity">
    <text evidence="2">In the N-terminal section; belongs to the zinc metallo-hydrolase group 3 family.</text>
</comment>
<evidence type="ECO:0000313" key="7">
    <source>
        <dbReference type="EMBL" id="ABI69652.1"/>
    </source>
</evidence>
<dbReference type="KEGG" id="swo:Swol_2363"/>
<dbReference type="PANTHER" id="PTHR32145:SF11">
    <property type="entry name" value="DIFLAVIN FLAVOPROTEIN A 2-RELATED"/>
    <property type="match status" value="1"/>
</dbReference>
<dbReference type="InterPro" id="IPR001279">
    <property type="entry name" value="Metallo-B-lactamas"/>
</dbReference>
<dbReference type="SMART" id="SM00849">
    <property type="entry name" value="Lactamase_B"/>
    <property type="match status" value="1"/>
</dbReference>
<dbReference type="STRING" id="335541.Swol_2363"/>
<organism evidence="7 8">
    <name type="scientific">Syntrophomonas wolfei subsp. wolfei (strain DSM 2245B / Goettingen)</name>
    <dbReference type="NCBI Taxonomy" id="335541"/>
    <lineage>
        <taxon>Bacteria</taxon>
        <taxon>Bacillati</taxon>
        <taxon>Bacillota</taxon>
        <taxon>Clostridia</taxon>
        <taxon>Eubacteriales</taxon>
        <taxon>Syntrophomonadaceae</taxon>
        <taxon>Syntrophomonas</taxon>
    </lineage>
</organism>
<evidence type="ECO:0000256" key="1">
    <source>
        <dbReference type="ARBA" id="ARBA00001962"/>
    </source>
</evidence>
<name>Q0AUF2_SYNWW</name>
<keyword evidence="5" id="KW-0408">Iron</keyword>
<dbReference type="Gene3D" id="3.60.15.10">
    <property type="entry name" value="Ribonuclease Z/Hydroxyacylglutathione hydrolase-like"/>
    <property type="match status" value="1"/>
</dbReference>
<dbReference type="InterPro" id="IPR008254">
    <property type="entry name" value="Flavodoxin/NO_synth"/>
</dbReference>
<dbReference type="InterPro" id="IPR010693">
    <property type="entry name" value="Divergent_4Fe-4S_mono-cluster"/>
</dbReference>
<dbReference type="EMBL" id="CP000448">
    <property type="protein sequence ID" value="ABI69652.1"/>
    <property type="molecule type" value="Genomic_DNA"/>
</dbReference>
<dbReference type="RefSeq" id="WP_011641736.1">
    <property type="nucleotide sequence ID" value="NC_008346.1"/>
</dbReference>
<dbReference type="SUPFAM" id="SSF52218">
    <property type="entry name" value="Flavoproteins"/>
    <property type="match status" value="1"/>
</dbReference>
<dbReference type="InterPro" id="IPR036866">
    <property type="entry name" value="RibonucZ/Hydroxyglut_hydro"/>
</dbReference>
<accession>Q0AUF2</accession>
<evidence type="ECO:0000259" key="6">
    <source>
        <dbReference type="PROSITE" id="PS50902"/>
    </source>
</evidence>
<reference evidence="8" key="1">
    <citation type="journal article" date="2010" name="Environ. Microbiol.">
        <title>The genome of Syntrophomonas wolfei: new insights into syntrophic metabolism and biohydrogen production.</title>
        <authorList>
            <person name="Sieber J.R."/>
            <person name="Sims D.R."/>
            <person name="Han C."/>
            <person name="Kim E."/>
            <person name="Lykidis A."/>
            <person name="Lapidus A.L."/>
            <person name="McDonnald E."/>
            <person name="Rohlin L."/>
            <person name="Culley D.E."/>
            <person name="Gunsalus R."/>
            <person name="McInerney M.J."/>
        </authorList>
    </citation>
    <scope>NUCLEOTIDE SEQUENCE [LARGE SCALE GENOMIC DNA]</scope>
    <source>
        <strain evidence="8">DSM 2245B / Goettingen</strain>
    </source>
</reference>
<proteinExistence type="inferred from homology"/>
<dbReference type="Pfam" id="PF06902">
    <property type="entry name" value="Fer4_19"/>
    <property type="match status" value="1"/>
</dbReference>
<evidence type="ECO:0000256" key="5">
    <source>
        <dbReference type="ARBA" id="ARBA00023004"/>
    </source>
</evidence>
<feature type="domain" description="Flavodoxin-like" evidence="6">
    <location>
        <begin position="254"/>
        <end position="392"/>
    </location>
</feature>
<dbReference type="SUPFAM" id="SSF56281">
    <property type="entry name" value="Metallo-hydrolase/oxidoreductase"/>
    <property type="match status" value="1"/>
</dbReference>
<keyword evidence="3" id="KW-0813">Transport</keyword>
<dbReference type="InterPro" id="IPR045761">
    <property type="entry name" value="ODP_dom"/>
</dbReference>
<dbReference type="PANTHER" id="PTHR32145">
    <property type="entry name" value="DIFLAVIN FLAVOPROTEIN A 2-RELATED"/>
    <property type="match status" value="1"/>
</dbReference>
<keyword evidence="8" id="KW-1185">Reference proteome</keyword>
<dbReference type="eggNOG" id="COG0426">
    <property type="taxonomic scope" value="Bacteria"/>
</dbReference>
<evidence type="ECO:0000256" key="2">
    <source>
        <dbReference type="ARBA" id="ARBA00007121"/>
    </source>
</evidence>
<gene>
    <name evidence="7" type="ordered locus">Swol_2363</name>
</gene>
<dbReference type="GO" id="GO:0010181">
    <property type="term" value="F:FMN binding"/>
    <property type="evidence" value="ECO:0007669"/>
    <property type="project" value="InterPro"/>
</dbReference>
<evidence type="ECO:0000256" key="3">
    <source>
        <dbReference type="ARBA" id="ARBA00022448"/>
    </source>
</evidence>
<evidence type="ECO:0000313" key="8">
    <source>
        <dbReference type="Proteomes" id="UP000001968"/>
    </source>
</evidence>
<keyword evidence="4" id="KW-0249">Electron transport</keyword>
<dbReference type="InterPro" id="IPR051285">
    <property type="entry name" value="NADH_oxidoreductase_modular"/>
</dbReference>
<dbReference type="Gene3D" id="3.40.50.360">
    <property type="match status" value="1"/>
</dbReference>
<dbReference type="HOGENOM" id="CLU_017490_2_1_9"/>
<dbReference type="Pfam" id="PF00258">
    <property type="entry name" value="Flavodoxin_1"/>
    <property type="match status" value="1"/>
</dbReference>
<dbReference type="PROSITE" id="PS50902">
    <property type="entry name" value="FLAVODOXIN_LIKE"/>
    <property type="match status" value="1"/>
</dbReference>
<sequence length="508" mass="57476">MQSVKIKENIYWVGVQDPDLRVFDIIMRTEKGSSYNAYLIKGSEKTALVETVKDEFFEEYIEKLQEIIKLEDIDYLIMNHTEPDHSGSIARLLEKAPGITVVGSSNTIEFLREIINKDFDARIVGQGSNLNLGDKSLHFIGATLLHWPDSIYSYLPEDRILFTCDSFGSHYASDKIFDDLIEEDFSQEYKYYFDVIMGPFKPYVLRALERIKGLDIDIICPGHGPILRSNITHYIDLYRQWATVQAESDPRPKIVMAYASAYGYTRMLAESIIEGLNKSGFFNLKEFDLVEASTEEVLLELENARGFLIGSPTINKDCVPPVWNLLSSMSPIIHEAMVAAAFGAYGWSGEAVPNMQKRLRMLRMNVLPGLRIRFQPSREELEQAVVFGSNFGRAVLAGNQDLLEFQFINDSEKREEVVGNYIKEYANEDIIVYWDPALCQHDTHCFTRLPQVFNPEARPWVKIDGAPAEAIIRSINRCPSGALRYSLPAGSAVNPELAKGAGLLPGRK</sequence>
<dbReference type="Proteomes" id="UP000001968">
    <property type="component" value="Chromosome"/>
</dbReference>
<comment type="cofactor">
    <cofactor evidence="1">
        <name>Fe cation</name>
        <dbReference type="ChEBI" id="CHEBI:24875"/>
    </cofactor>
</comment>
<dbReference type="InterPro" id="IPR029039">
    <property type="entry name" value="Flavoprotein-like_sf"/>
</dbReference>
<protein>
    <submittedName>
        <fullName evidence="7">Putative flavoprotein</fullName>
    </submittedName>
</protein>
<dbReference type="GO" id="GO:0016651">
    <property type="term" value="F:oxidoreductase activity, acting on NAD(P)H"/>
    <property type="evidence" value="ECO:0007669"/>
    <property type="project" value="UniProtKB-ARBA"/>
</dbReference>
<dbReference type="AlphaFoldDB" id="Q0AUF2"/>